<feature type="domain" description="DUF58" evidence="2">
    <location>
        <begin position="244"/>
        <end position="325"/>
    </location>
</feature>
<dbReference type="Proteomes" id="UP000076962">
    <property type="component" value="Unassembled WGS sequence"/>
</dbReference>
<comment type="caution">
    <text evidence="3">The sequence shown here is derived from an EMBL/GenBank/DDBJ whole genome shotgun (WGS) entry which is preliminary data.</text>
</comment>
<dbReference type="EMBL" id="LUTY01002913">
    <property type="protein sequence ID" value="OAD19173.1"/>
    <property type="molecule type" value="Genomic_DNA"/>
</dbReference>
<evidence type="ECO:0000313" key="4">
    <source>
        <dbReference type="Proteomes" id="UP000076962"/>
    </source>
</evidence>
<dbReference type="PANTHER" id="PTHR34351">
    <property type="entry name" value="SLR1927 PROTEIN-RELATED"/>
    <property type="match status" value="1"/>
</dbReference>
<gene>
    <name evidence="3" type="ORF">THIOM_005209</name>
</gene>
<keyword evidence="1" id="KW-0812">Transmembrane</keyword>
<dbReference type="PANTHER" id="PTHR34351:SF1">
    <property type="entry name" value="SLR1927 PROTEIN"/>
    <property type="match status" value="1"/>
</dbReference>
<evidence type="ECO:0000256" key="1">
    <source>
        <dbReference type="SAM" id="Phobius"/>
    </source>
</evidence>
<dbReference type="Pfam" id="PF01882">
    <property type="entry name" value="DUF58"/>
    <property type="match status" value="1"/>
</dbReference>
<reference evidence="3 4" key="1">
    <citation type="submission" date="2016-05" db="EMBL/GenBank/DDBJ databases">
        <title>Single-cell genome of chain-forming Candidatus Thiomargarita nelsonii and comparison to other large sulfur-oxidizing bacteria.</title>
        <authorList>
            <person name="Winkel M."/>
            <person name="Salman V."/>
            <person name="Woyke T."/>
            <person name="Schulz-Vogt H."/>
            <person name="Richter M."/>
            <person name="Flood B."/>
            <person name="Bailey J."/>
            <person name="Amann R."/>
            <person name="Mussmann M."/>
        </authorList>
    </citation>
    <scope>NUCLEOTIDE SEQUENCE [LARGE SCALE GENOMIC DNA]</scope>
    <source>
        <strain evidence="3 4">THI036</strain>
    </source>
</reference>
<keyword evidence="1" id="KW-1133">Transmembrane helix</keyword>
<dbReference type="InterPro" id="IPR002881">
    <property type="entry name" value="DUF58"/>
</dbReference>
<evidence type="ECO:0000313" key="3">
    <source>
        <dbReference type="EMBL" id="OAD19173.1"/>
    </source>
</evidence>
<sequence length="433" mass="49148">MIFALDRWIKQRFTKIGLLLLASWMAAGVFGIDTRQNLAYQLFSLLLALLLLAIFSSWFFRVRLTARRDLPQLATVGETLHYQVQVQNHTQKRQQSLILRENIKLHPPSFESFLRAKEPGQEKRNWFDNYVGYPRWLWLMNISKGAEVAEQSLPAISPNSSASIKMTLTPLRRGYVNFTSMTFARSDPLGLFNALYTIDMPTRLLVLPKRYPVSEISLSIARKYQMGGVPLALGTGEQADFDHLREYRPGDSLRHIHWKSWAKVGKPIVKEFQDEYFIRHALIFDTFTEEAGGEVFEAAVSVAASFACAPRNHEVLLDLMFVGTQAYNFTSGRGLAQSEQLLEILACVETCTDQPFQDLYNLAMEHTASLSACVCILLNWDESRQKLLQSLTEEGISFLGIVVSHIELEIDTKKFPSVHVLHPDAIAEGLAEF</sequence>
<organism evidence="3 4">
    <name type="scientific">Candidatus Thiomargarita nelsonii</name>
    <dbReference type="NCBI Taxonomy" id="1003181"/>
    <lineage>
        <taxon>Bacteria</taxon>
        <taxon>Pseudomonadati</taxon>
        <taxon>Pseudomonadota</taxon>
        <taxon>Gammaproteobacteria</taxon>
        <taxon>Thiotrichales</taxon>
        <taxon>Thiotrichaceae</taxon>
        <taxon>Thiomargarita</taxon>
    </lineage>
</organism>
<dbReference type="AlphaFoldDB" id="A0A176RTU4"/>
<feature type="transmembrane region" description="Helical" evidence="1">
    <location>
        <begin position="12"/>
        <end position="32"/>
    </location>
</feature>
<evidence type="ECO:0000259" key="2">
    <source>
        <dbReference type="Pfam" id="PF01882"/>
    </source>
</evidence>
<feature type="transmembrane region" description="Helical" evidence="1">
    <location>
        <begin position="38"/>
        <end position="60"/>
    </location>
</feature>
<keyword evidence="1" id="KW-0472">Membrane</keyword>
<proteinExistence type="predicted"/>
<protein>
    <submittedName>
        <fullName evidence="3">Membrane protein containing DUF58</fullName>
    </submittedName>
</protein>
<keyword evidence="4" id="KW-1185">Reference proteome</keyword>
<name>A0A176RTU4_9GAMM</name>
<accession>A0A176RTU4</accession>